<evidence type="ECO:0000313" key="2">
    <source>
        <dbReference type="EMBL" id="MDN0077521.1"/>
    </source>
</evidence>
<evidence type="ECO:0000313" key="3">
    <source>
        <dbReference type="Proteomes" id="UP001168540"/>
    </source>
</evidence>
<feature type="chain" id="PRO_5047138469" evidence="1">
    <location>
        <begin position="24"/>
        <end position="382"/>
    </location>
</feature>
<accession>A0ABT7XUP2</accession>
<organism evidence="2 3">
    <name type="scientific">Crenobacter oryzisoli</name>
    <dbReference type="NCBI Taxonomy" id="3056844"/>
    <lineage>
        <taxon>Bacteria</taxon>
        <taxon>Pseudomonadati</taxon>
        <taxon>Pseudomonadota</taxon>
        <taxon>Betaproteobacteria</taxon>
        <taxon>Neisseriales</taxon>
        <taxon>Neisseriaceae</taxon>
        <taxon>Crenobacter</taxon>
    </lineage>
</organism>
<gene>
    <name evidence="2" type="ORF">QU481_22110</name>
</gene>
<feature type="signal peptide" evidence="1">
    <location>
        <begin position="1"/>
        <end position="23"/>
    </location>
</feature>
<name>A0ABT7XUP2_9NEIS</name>
<dbReference type="Proteomes" id="UP001168540">
    <property type="component" value="Unassembled WGS sequence"/>
</dbReference>
<keyword evidence="1" id="KW-0732">Signal</keyword>
<proteinExistence type="predicted"/>
<comment type="caution">
    <text evidence="2">The sequence shown here is derived from an EMBL/GenBank/DDBJ whole genome shotgun (WGS) entry which is preliminary data.</text>
</comment>
<dbReference type="RefSeq" id="WP_289832154.1">
    <property type="nucleotide sequence ID" value="NZ_JAUEDK010000072.1"/>
</dbReference>
<sequence>MNRQHVFGCTAALLGALASPAHAVPQLLQGQIGGAAVVMELNVAQDGKTDGRYFYRKYHRDIALDGQRGTDGSVALGENLGYNESRTDLTLRPDGKGGWKGVWRGKKGSAQTVTLSPLAVTSLPTSDIASLAKLRQQHPYEFSRLADLTLQQGNLQHFGRYTLRWWKEPISKVRFFRVVDGYPAAVQDRVNRVLESRQWEEVNGYFGCALGGAHRGEFEYDQTVTPRYLTDRVLSASVFTSYDCGGAHPDFGDQPINLDVQTGHQLQLEDVLWLGQGAPNIPRDADGYPQNYDYQNKVLGPWLAKTLLQLYPKLMAPKDKDDDCDYRSSGLWALPSWYLLPQGLYLGPSFPRVARACEYPEWSILPWKLVKQHRGDPGLSLP</sequence>
<reference evidence="2" key="1">
    <citation type="submission" date="2023-06" db="EMBL/GenBank/DDBJ databases">
        <authorList>
            <person name="Zhang S."/>
        </authorList>
    </citation>
    <scope>NUCLEOTIDE SEQUENCE</scope>
    <source>
        <strain evidence="2">SG2303</strain>
    </source>
</reference>
<dbReference type="EMBL" id="JAUEDK010000072">
    <property type="protein sequence ID" value="MDN0077521.1"/>
    <property type="molecule type" value="Genomic_DNA"/>
</dbReference>
<keyword evidence="3" id="KW-1185">Reference proteome</keyword>
<protein>
    <submittedName>
        <fullName evidence="2">Uncharacterized protein</fullName>
    </submittedName>
</protein>
<evidence type="ECO:0000256" key="1">
    <source>
        <dbReference type="SAM" id="SignalP"/>
    </source>
</evidence>